<dbReference type="AlphaFoldDB" id="A0A7W7FL40"/>
<dbReference type="GO" id="GO:0005975">
    <property type="term" value="P:carbohydrate metabolic process"/>
    <property type="evidence" value="ECO:0007669"/>
    <property type="project" value="UniProtKB-ARBA"/>
</dbReference>
<feature type="domain" description="Ig-like" evidence="1">
    <location>
        <begin position="121"/>
        <end position="207"/>
    </location>
</feature>
<name>A0A7W7FL40_9MICO</name>
<comment type="caution">
    <text evidence="2">The sequence shown here is derived from an EMBL/GenBank/DDBJ whole genome shotgun (WGS) entry which is preliminary data.</text>
</comment>
<evidence type="ECO:0000313" key="3">
    <source>
        <dbReference type="Proteomes" id="UP000573729"/>
    </source>
</evidence>
<gene>
    <name evidence="2" type="ORF">BKA24_001723</name>
</gene>
<sequence>MPRRDLISVRRGTLSQWTAVNPILGAGEMGQITDGGQNAIVIGNGTARFSELTPVGVVNPTLVTNAATAAAEAAAPPAVQAALPTAVQEYLAANPLAPTSVSITPHPTFPGVVELVASSAPVVTQQPASVELAAGATATFTAAAAGSPAPSVKWQTSADGVTWTDIGGALSSSYTTPALAEADTGRRYRAVFSNPSGTVQTSAAQVTVTSSGGGGTAPVVTQHPSGGTYAVGTQVTLTAAATGSPAPSVYWQSRAYPNTTWSTETGSGGTSYTFQCAGTPVEYRAVFSNASGTAYTDAAYVSDGSEF</sequence>
<dbReference type="RefSeq" id="WP_184217109.1">
    <property type="nucleotide sequence ID" value="NZ_JACHMD010000001.1"/>
</dbReference>
<organism evidence="2 3">
    <name type="scientific">Microbacterium marinum</name>
    <dbReference type="NCBI Taxonomy" id="421115"/>
    <lineage>
        <taxon>Bacteria</taxon>
        <taxon>Bacillati</taxon>
        <taxon>Actinomycetota</taxon>
        <taxon>Actinomycetes</taxon>
        <taxon>Micrococcales</taxon>
        <taxon>Microbacteriaceae</taxon>
        <taxon>Microbacterium</taxon>
    </lineage>
</organism>
<dbReference type="SUPFAM" id="SSF48726">
    <property type="entry name" value="Immunoglobulin"/>
    <property type="match status" value="2"/>
</dbReference>
<dbReference type="InterPro" id="IPR013098">
    <property type="entry name" value="Ig_I-set"/>
</dbReference>
<accession>A0A7W7FL40</accession>
<evidence type="ECO:0000313" key="2">
    <source>
        <dbReference type="EMBL" id="MBB4667014.1"/>
    </source>
</evidence>
<dbReference type="PROSITE" id="PS50835">
    <property type="entry name" value="IG_LIKE"/>
    <property type="match status" value="1"/>
</dbReference>
<dbReference type="Gene3D" id="2.60.40.10">
    <property type="entry name" value="Immunoglobulins"/>
    <property type="match status" value="2"/>
</dbReference>
<dbReference type="Pfam" id="PF07679">
    <property type="entry name" value="I-set"/>
    <property type="match status" value="1"/>
</dbReference>
<reference evidence="2 3" key="1">
    <citation type="submission" date="2020-08" db="EMBL/GenBank/DDBJ databases">
        <title>Sequencing the genomes of 1000 actinobacteria strains.</title>
        <authorList>
            <person name="Klenk H.-P."/>
        </authorList>
    </citation>
    <scope>NUCLEOTIDE SEQUENCE [LARGE SCALE GENOMIC DNA]</scope>
    <source>
        <strain evidence="2 3">DSM 24947</strain>
    </source>
</reference>
<dbReference type="InterPro" id="IPR007110">
    <property type="entry name" value="Ig-like_dom"/>
</dbReference>
<keyword evidence="3" id="KW-1185">Reference proteome</keyword>
<evidence type="ECO:0000259" key="1">
    <source>
        <dbReference type="PROSITE" id="PS50835"/>
    </source>
</evidence>
<dbReference type="EMBL" id="JACHMD010000001">
    <property type="protein sequence ID" value="MBB4667014.1"/>
    <property type="molecule type" value="Genomic_DNA"/>
</dbReference>
<protein>
    <recommendedName>
        <fullName evidence="1">Ig-like domain-containing protein</fullName>
    </recommendedName>
</protein>
<dbReference type="Proteomes" id="UP000573729">
    <property type="component" value="Unassembled WGS sequence"/>
</dbReference>
<dbReference type="InterPro" id="IPR036179">
    <property type="entry name" value="Ig-like_dom_sf"/>
</dbReference>
<dbReference type="InterPro" id="IPR013783">
    <property type="entry name" value="Ig-like_fold"/>
</dbReference>
<proteinExistence type="predicted"/>
<dbReference type="SUPFAM" id="SSF69349">
    <property type="entry name" value="Phage fibre proteins"/>
    <property type="match status" value="1"/>
</dbReference>